<dbReference type="RefSeq" id="WP_380738359.1">
    <property type="nucleotide sequence ID" value="NZ_JBHTJP010000032.1"/>
</dbReference>
<dbReference type="InterPro" id="IPR017438">
    <property type="entry name" value="ATP-NAD_kinase_N"/>
</dbReference>
<dbReference type="InterPro" id="IPR045540">
    <property type="entry name" value="YegS/DAGK_C"/>
</dbReference>
<protein>
    <submittedName>
        <fullName evidence="6">Diacylglycerol/lipid kinase family protein</fullName>
        <ecNumber evidence="6">2.7.1.-</ecNumber>
    </submittedName>
</protein>
<dbReference type="Gene3D" id="2.60.200.40">
    <property type="match status" value="1"/>
</dbReference>
<dbReference type="InterPro" id="IPR016064">
    <property type="entry name" value="NAD/diacylglycerol_kinase_sf"/>
</dbReference>
<reference evidence="7" key="1">
    <citation type="journal article" date="2019" name="Int. J. Syst. Evol. Microbiol.">
        <title>The Global Catalogue of Microorganisms (GCM) 10K type strain sequencing project: providing services to taxonomists for standard genome sequencing and annotation.</title>
        <authorList>
            <consortium name="The Broad Institute Genomics Platform"/>
            <consortium name="The Broad Institute Genome Sequencing Center for Infectious Disease"/>
            <person name="Wu L."/>
            <person name="Ma J."/>
        </authorList>
    </citation>
    <scope>NUCLEOTIDE SEQUENCE [LARGE SCALE GENOMIC DNA]</scope>
    <source>
        <strain evidence="7">CCUG 60898</strain>
    </source>
</reference>
<keyword evidence="1 6" id="KW-0808">Transferase</keyword>
<evidence type="ECO:0000256" key="2">
    <source>
        <dbReference type="ARBA" id="ARBA00022741"/>
    </source>
</evidence>
<gene>
    <name evidence="6" type="ORF">ACFQ1G_08105</name>
</gene>
<dbReference type="SUPFAM" id="SSF111331">
    <property type="entry name" value="NAD kinase/diacylglycerol kinase-like"/>
    <property type="match status" value="1"/>
</dbReference>
<keyword evidence="4" id="KW-0067">ATP-binding</keyword>
<keyword evidence="3 6" id="KW-0418">Kinase</keyword>
<dbReference type="PROSITE" id="PS50146">
    <property type="entry name" value="DAGK"/>
    <property type="match status" value="1"/>
</dbReference>
<dbReference type="PANTHER" id="PTHR12358">
    <property type="entry name" value="SPHINGOSINE KINASE"/>
    <property type="match status" value="1"/>
</dbReference>
<evidence type="ECO:0000256" key="4">
    <source>
        <dbReference type="ARBA" id="ARBA00022840"/>
    </source>
</evidence>
<proteinExistence type="predicted"/>
<dbReference type="PANTHER" id="PTHR12358:SF54">
    <property type="entry name" value="SPHINGOSINE KINASE RELATED PROTEIN"/>
    <property type="match status" value="1"/>
</dbReference>
<dbReference type="GO" id="GO:0016301">
    <property type="term" value="F:kinase activity"/>
    <property type="evidence" value="ECO:0007669"/>
    <property type="project" value="UniProtKB-KW"/>
</dbReference>
<name>A0ABW3IG01_9FLAO</name>
<accession>A0ABW3IG01</accession>
<evidence type="ECO:0000259" key="5">
    <source>
        <dbReference type="PROSITE" id="PS50146"/>
    </source>
</evidence>
<dbReference type="InterPro" id="IPR050187">
    <property type="entry name" value="Lipid_Phosphate_FormReg"/>
</dbReference>
<dbReference type="Pfam" id="PF00781">
    <property type="entry name" value="DAGK_cat"/>
    <property type="match status" value="1"/>
</dbReference>
<dbReference type="SMART" id="SM00046">
    <property type="entry name" value="DAGKc"/>
    <property type="match status" value="1"/>
</dbReference>
<dbReference type="Pfam" id="PF19279">
    <property type="entry name" value="YegS_C"/>
    <property type="match status" value="1"/>
</dbReference>
<evidence type="ECO:0000256" key="1">
    <source>
        <dbReference type="ARBA" id="ARBA00022679"/>
    </source>
</evidence>
<evidence type="ECO:0000313" key="7">
    <source>
        <dbReference type="Proteomes" id="UP001597100"/>
    </source>
</evidence>
<dbReference type="Gene3D" id="3.40.50.10330">
    <property type="entry name" value="Probable inorganic polyphosphate/atp-NAD kinase, domain 1"/>
    <property type="match status" value="1"/>
</dbReference>
<dbReference type="InterPro" id="IPR001206">
    <property type="entry name" value="Diacylglycerol_kinase_cat_dom"/>
</dbReference>
<dbReference type="EMBL" id="JBHTJP010000032">
    <property type="protein sequence ID" value="MFD0976750.1"/>
    <property type="molecule type" value="Genomic_DNA"/>
</dbReference>
<evidence type="ECO:0000313" key="6">
    <source>
        <dbReference type="EMBL" id="MFD0976750.1"/>
    </source>
</evidence>
<dbReference type="Proteomes" id="UP001597100">
    <property type="component" value="Unassembled WGS sequence"/>
</dbReference>
<organism evidence="6 7">
    <name type="scientific">Salinimicrobium gaetbulicola</name>
    <dbReference type="NCBI Taxonomy" id="999702"/>
    <lineage>
        <taxon>Bacteria</taxon>
        <taxon>Pseudomonadati</taxon>
        <taxon>Bacteroidota</taxon>
        <taxon>Flavobacteriia</taxon>
        <taxon>Flavobacteriales</taxon>
        <taxon>Flavobacteriaceae</taxon>
        <taxon>Salinimicrobium</taxon>
    </lineage>
</organism>
<sequence>MKAQIIYNPTSGKNRHTKEDVEKFVSKGNFSKVKFASTEEEHWERFDANHPDVIFLAGGDGTVHKVAKVLLESKKIDSHTPVHILPMGTANNISKTLRIGSSYISHRFNTVKYLKRFDVGRVKGFREREFFLEAVGAGVFPALVSRIKNMQITSFSKSEEIEKSLEVLLDVVRNFKAQRAVIKTEGITISGHFLLVEVMNIQYIGPNFELAPTANPGDGYFDLVLIPEEKREQLLDYIQKMIEEFADEEDLKDMVFSMRVKKTEIQWDGPDVHVDDELIQGFSGGSFVVDLDPERLKFVKDL</sequence>
<keyword evidence="2" id="KW-0547">Nucleotide-binding</keyword>
<keyword evidence="7" id="KW-1185">Reference proteome</keyword>
<dbReference type="EC" id="2.7.1.-" evidence="6"/>
<evidence type="ECO:0000256" key="3">
    <source>
        <dbReference type="ARBA" id="ARBA00022777"/>
    </source>
</evidence>
<comment type="caution">
    <text evidence="6">The sequence shown here is derived from an EMBL/GenBank/DDBJ whole genome shotgun (WGS) entry which is preliminary data.</text>
</comment>
<feature type="domain" description="DAGKc" evidence="5">
    <location>
        <begin position="1"/>
        <end position="127"/>
    </location>
</feature>